<organism evidence="1 2">
    <name type="scientific">Rhodocytophaga rosea</name>
    <dbReference type="NCBI Taxonomy" id="2704465"/>
    <lineage>
        <taxon>Bacteria</taxon>
        <taxon>Pseudomonadati</taxon>
        <taxon>Bacteroidota</taxon>
        <taxon>Cytophagia</taxon>
        <taxon>Cytophagales</taxon>
        <taxon>Rhodocytophagaceae</taxon>
        <taxon>Rhodocytophaga</taxon>
    </lineage>
</organism>
<name>A0A6C0GRV2_9BACT</name>
<dbReference type="KEGG" id="rhoz:GXP67_28605"/>
<dbReference type="EMBL" id="CP048222">
    <property type="protein sequence ID" value="QHT70333.1"/>
    <property type="molecule type" value="Genomic_DNA"/>
</dbReference>
<keyword evidence="2" id="KW-1185">Reference proteome</keyword>
<evidence type="ECO:0000313" key="2">
    <source>
        <dbReference type="Proteomes" id="UP000480178"/>
    </source>
</evidence>
<accession>A0A6C0GRV2</accession>
<evidence type="ECO:0000313" key="1">
    <source>
        <dbReference type="EMBL" id="QHT70333.1"/>
    </source>
</evidence>
<dbReference type="Proteomes" id="UP000480178">
    <property type="component" value="Chromosome"/>
</dbReference>
<dbReference type="AlphaFoldDB" id="A0A6C0GRV2"/>
<sequence>MKSPKLAINVLLRLHRMGIKPFAVFDFINKKIEPKEASSEESIQLLTDYIDWLPLHFQNHECDLFKLKKLQITIWADLDNLFPSKKIKSSKFVSVHTITLWKAEGREEQKTKITQNENISNKSLEDLIPEF</sequence>
<proteinExistence type="predicted"/>
<dbReference type="RefSeq" id="WP_162446312.1">
    <property type="nucleotide sequence ID" value="NZ_CP048222.1"/>
</dbReference>
<reference evidence="1 2" key="1">
    <citation type="submission" date="2020-01" db="EMBL/GenBank/DDBJ databases">
        <authorList>
            <person name="Kim M.K."/>
        </authorList>
    </citation>
    <scope>NUCLEOTIDE SEQUENCE [LARGE SCALE GENOMIC DNA]</scope>
    <source>
        <strain evidence="1 2">172606-1</strain>
    </source>
</reference>
<protein>
    <submittedName>
        <fullName evidence="1">Uncharacterized protein</fullName>
    </submittedName>
</protein>
<gene>
    <name evidence="1" type="ORF">GXP67_28605</name>
</gene>